<evidence type="ECO:0000313" key="3">
    <source>
        <dbReference type="Proteomes" id="UP000278632"/>
    </source>
</evidence>
<feature type="coiled-coil region" evidence="1">
    <location>
        <begin position="147"/>
        <end position="213"/>
    </location>
</feature>
<sequence length="379" mass="43636">MGGFPNFWKLIADENRDTPIIYLSPKRHSDSNQTVIDPQQIARSLGPSAMVYYAIDPAFSDEMRELLPDDQYKCYNGFVRVYMSKPHLDDPGDSRRHRYFQPSTIEKMGDEIFVQMLRRALAQDVYFYGTMVRLDVVKSKIRRASIMKEAQGQITVAENRVKNAEEESMGLLIELEEEADTAHRENEQLRHDLDEARSKIYSLEARAQVAENALNGARGSSVADEIDMQKYSPRILCDLFATIFGDRIDFTDRAMKSLDDCTTRPDILWNALYDLCTIAYDLYTNQGEIDIAKSFNSKSEFEYSRGAGMMTRKNAKLIEQYRDVYRGREINVETHIKKGNKEASDQFIRIYFGFDIKSKKLVVSSVGKHLDTYSTKSMK</sequence>
<keyword evidence="1" id="KW-0175">Coiled coil</keyword>
<protein>
    <submittedName>
        <fullName evidence="2">Uncharacterized protein</fullName>
    </submittedName>
</protein>
<dbReference type="Proteomes" id="UP000278632">
    <property type="component" value="Unassembled WGS sequence"/>
</dbReference>
<accession>A0A3N0AY38</accession>
<evidence type="ECO:0000313" key="2">
    <source>
        <dbReference type="EMBL" id="RNL39785.1"/>
    </source>
</evidence>
<comment type="caution">
    <text evidence="2">The sequence shown here is derived from an EMBL/GenBank/DDBJ whole genome shotgun (WGS) entry which is preliminary data.</text>
</comment>
<proteinExistence type="predicted"/>
<evidence type="ECO:0000256" key="1">
    <source>
        <dbReference type="SAM" id="Coils"/>
    </source>
</evidence>
<reference evidence="3" key="1">
    <citation type="submission" date="2018-05" db="EMBL/GenBank/DDBJ databases">
        <title>Genome Sequencing of selected type strains of the family Eggerthellaceae.</title>
        <authorList>
            <person name="Danylec N."/>
            <person name="Stoll D.A."/>
            <person name="Doetsch A."/>
            <person name="Huch M."/>
        </authorList>
    </citation>
    <scope>NUCLEOTIDE SEQUENCE [LARGE SCALE GENOMIC DNA]</scope>
    <source>
        <strain evidence="3">DSM 16106</strain>
    </source>
</reference>
<dbReference type="EMBL" id="QICD01000031">
    <property type="protein sequence ID" value="RNL39785.1"/>
    <property type="molecule type" value="Genomic_DNA"/>
</dbReference>
<name>A0A3N0AY38_9ACTN</name>
<gene>
    <name evidence="2" type="ORF">DMP08_10965</name>
</gene>
<keyword evidence="3" id="KW-1185">Reference proteome</keyword>
<dbReference type="AlphaFoldDB" id="A0A3N0AY38"/>
<organism evidence="2 3">
    <name type="scientific">Paraeggerthella hongkongensis</name>
    <dbReference type="NCBI Taxonomy" id="230658"/>
    <lineage>
        <taxon>Bacteria</taxon>
        <taxon>Bacillati</taxon>
        <taxon>Actinomycetota</taxon>
        <taxon>Coriobacteriia</taxon>
        <taxon>Eggerthellales</taxon>
        <taxon>Eggerthellaceae</taxon>
        <taxon>Paraeggerthella</taxon>
    </lineage>
</organism>